<dbReference type="OrthoDB" id="5963193at2759"/>
<dbReference type="InterPro" id="IPR005016">
    <property type="entry name" value="TDE1/TMS"/>
</dbReference>
<evidence type="ECO:0000256" key="2">
    <source>
        <dbReference type="ARBA" id="ARBA00006665"/>
    </source>
</evidence>
<keyword evidence="5 6" id="KW-0472">Membrane</keyword>
<reference evidence="7" key="1">
    <citation type="journal article" date="2019" name="Nat. Commun.">
        <title>Genome-wide association mapping of date palm fruit traits.</title>
        <authorList>
            <person name="Hazzouri K.M."/>
            <person name="Gros-Balthazard M."/>
            <person name="Flowers J.M."/>
            <person name="Copetti D."/>
            <person name="Lemansour A."/>
            <person name="Lebrun M."/>
            <person name="Masmoudi K."/>
            <person name="Ferrand S."/>
            <person name="Dhar M.I."/>
            <person name="Fresquez Z.A."/>
            <person name="Rosas U."/>
            <person name="Zhang J."/>
            <person name="Talag J."/>
            <person name="Lee S."/>
            <person name="Kudrna D."/>
            <person name="Powell R.F."/>
            <person name="Leitch I.J."/>
            <person name="Krueger R.R."/>
            <person name="Wing R.A."/>
            <person name="Amiri K.M.A."/>
            <person name="Purugganan M.D."/>
        </authorList>
    </citation>
    <scope>NUCLEOTIDE SEQUENCE [LARGE SCALE GENOMIC DNA]</scope>
    <source>
        <strain evidence="7">cv. Khalas</strain>
    </source>
</reference>
<evidence type="ECO:0000256" key="1">
    <source>
        <dbReference type="ARBA" id="ARBA00004141"/>
    </source>
</evidence>
<accession>A0A8B9ASR9</accession>
<keyword evidence="7" id="KW-1185">Reference proteome</keyword>
<evidence type="ECO:0000256" key="3">
    <source>
        <dbReference type="ARBA" id="ARBA00022692"/>
    </source>
</evidence>
<name>A0A8B9ASR9_PHODC</name>
<dbReference type="Proteomes" id="UP000228380">
    <property type="component" value="Chromosome 9"/>
</dbReference>
<feature type="transmembrane region" description="Helical" evidence="6">
    <location>
        <begin position="207"/>
        <end position="231"/>
    </location>
</feature>
<evidence type="ECO:0000256" key="4">
    <source>
        <dbReference type="ARBA" id="ARBA00022989"/>
    </source>
</evidence>
<dbReference type="KEGG" id="pda:103704572"/>
<dbReference type="PANTHER" id="PTHR10383:SF63">
    <property type="entry name" value="OS01G0179800 PROTEIN"/>
    <property type="match status" value="1"/>
</dbReference>
<comment type="similarity">
    <text evidence="2">Belongs to the TDE1 family.</text>
</comment>
<feature type="transmembrane region" description="Helical" evidence="6">
    <location>
        <begin position="148"/>
        <end position="168"/>
    </location>
</feature>
<feature type="transmembrane region" description="Helical" evidence="6">
    <location>
        <begin position="59"/>
        <end position="79"/>
    </location>
</feature>
<dbReference type="RefSeq" id="XP_038986394.1">
    <property type="nucleotide sequence ID" value="XM_039130466.1"/>
</dbReference>
<sequence>MWLDSELTSVTLVASHVRGYVNVMTNEAMEDPGVSSRERYARFMENSCCTHFCIGPNPFMARFVYALLFLLASLLAWAIRDYGRSAISEFQRLNGCHGARYCLGAEGVLRISFGCSSFFFVMFLSTAGTKKLDDPRNSWHSEWWPAKIIMWMGFIAVPFFIPSAFIQLYGKIAHFGAGAFLLIQLVSVISFITWLNDCCRSEKRCPIQVPILSIAAYVASILGIVLMYVWYASKPTCSLNILFITLTLVLLQLMTFVSLHPKVKGGFLSPGLMGMYIVFLCWSAIRSEPQTEVCNQKAQAATSADWLTITSFVIAVFVVVMATFSTGIDSKCFQFKRTRAESEDDVPYGYGFFHFVFAMGGMYFAMLFIGWNAHKTMQKWTIDVGWASTWVRLVNEWLATLIYVWRQFRRAQGE</sequence>
<reference evidence="8" key="2">
    <citation type="submission" date="2025-08" db="UniProtKB">
        <authorList>
            <consortium name="RefSeq"/>
        </authorList>
    </citation>
    <scope>IDENTIFICATION</scope>
    <source>
        <tissue evidence="8">Young leaves</tissue>
    </source>
</reference>
<dbReference type="Pfam" id="PF03348">
    <property type="entry name" value="Serinc"/>
    <property type="match status" value="2"/>
</dbReference>
<organism evidence="7 8">
    <name type="scientific">Phoenix dactylifera</name>
    <name type="common">Date palm</name>
    <dbReference type="NCBI Taxonomy" id="42345"/>
    <lineage>
        <taxon>Eukaryota</taxon>
        <taxon>Viridiplantae</taxon>
        <taxon>Streptophyta</taxon>
        <taxon>Embryophyta</taxon>
        <taxon>Tracheophyta</taxon>
        <taxon>Spermatophyta</taxon>
        <taxon>Magnoliopsida</taxon>
        <taxon>Liliopsida</taxon>
        <taxon>Arecaceae</taxon>
        <taxon>Coryphoideae</taxon>
        <taxon>Phoeniceae</taxon>
        <taxon>Phoenix</taxon>
    </lineage>
</organism>
<feature type="transmembrane region" description="Helical" evidence="6">
    <location>
        <begin position="108"/>
        <end position="128"/>
    </location>
</feature>
<dbReference type="GeneID" id="103704572"/>
<evidence type="ECO:0000256" key="6">
    <source>
        <dbReference type="SAM" id="Phobius"/>
    </source>
</evidence>
<dbReference type="AlphaFoldDB" id="A0A8B9ASR9"/>
<feature type="transmembrane region" description="Helical" evidence="6">
    <location>
        <begin position="238"/>
        <end position="259"/>
    </location>
</feature>
<keyword evidence="3 6" id="KW-0812">Transmembrane</keyword>
<keyword evidence="4 6" id="KW-1133">Transmembrane helix</keyword>
<feature type="transmembrane region" description="Helical" evidence="6">
    <location>
        <begin position="175"/>
        <end position="195"/>
    </location>
</feature>
<feature type="transmembrane region" description="Helical" evidence="6">
    <location>
        <begin position="306"/>
        <end position="328"/>
    </location>
</feature>
<evidence type="ECO:0000313" key="7">
    <source>
        <dbReference type="Proteomes" id="UP000228380"/>
    </source>
</evidence>
<protein>
    <submittedName>
        <fullName evidence="8">Probable serine incorporator isoform X1</fullName>
    </submittedName>
</protein>
<dbReference type="GO" id="GO:0016020">
    <property type="term" value="C:membrane"/>
    <property type="evidence" value="ECO:0007669"/>
    <property type="project" value="UniProtKB-SubCell"/>
</dbReference>
<evidence type="ECO:0000313" key="8">
    <source>
        <dbReference type="RefSeq" id="XP_038986394.1"/>
    </source>
</evidence>
<evidence type="ECO:0000256" key="5">
    <source>
        <dbReference type="ARBA" id="ARBA00023136"/>
    </source>
</evidence>
<feature type="transmembrane region" description="Helical" evidence="6">
    <location>
        <begin position="265"/>
        <end position="285"/>
    </location>
</feature>
<feature type="transmembrane region" description="Helical" evidence="6">
    <location>
        <begin position="348"/>
        <end position="369"/>
    </location>
</feature>
<gene>
    <name evidence="8" type="primary">LOC103704572</name>
</gene>
<dbReference type="PANTHER" id="PTHR10383">
    <property type="entry name" value="SERINE INCORPORATOR"/>
    <property type="match status" value="1"/>
</dbReference>
<proteinExistence type="inferred from homology"/>
<comment type="subcellular location">
    <subcellularLocation>
        <location evidence="1">Membrane</location>
        <topology evidence="1">Multi-pass membrane protein</topology>
    </subcellularLocation>
</comment>